<evidence type="ECO:0000313" key="7">
    <source>
        <dbReference type="Proteomes" id="UP000000331"/>
    </source>
</evidence>
<reference evidence="6 7" key="1">
    <citation type="journal article" date="2010" name="J. Bacteriol.">
        <title>Brochothrix thermosphacta bacteriophages feature heterogeneous and highly mosaic genomes and utilize unique prophage insertion sites.</title>
        <authorList>
            <person name="Kilcher S."/>
            <person name="Loessner M.J."/>
            <person name="Klumpp J."/>
        </authorList>
    </citation>
    <scope>NUCLEOTIDE SEQUENCE [LARGE SCALE GENOMIC DNA]</scope>
</reference>
<dbReference type="InterPro" id="IPR006479">
    <property type="entry name" value="Holin"/>
</dbReference>
<proteinExistence type="predicted"/>
<sequence>MPINKDKISESTKTIVETVGEINQTVSEAKQEFKDNEGQKVVVEVPNVPATVSPALIGKLIAYVVILVNAVLAILGYDPIHLADDTVYLVSSVITLVGGFGYATWKNHDITEKARKKAEVTEQVKDEL</sequence>
<feature type="transmembrane region" description="Helical" evidence="5">
    <location>
        <begin position="86"/>
        <end position="105"/>
    </location>
</feature>
<evidence type="ECO:0000256" key="1">
    <source>
        <dbReference type="ARBA" id="ARBA00004370"/>
    </source>
</evidence>
<dbReference type="TCDB" id="1.E.31.1.10">
    <property type="family name" value="the spp1 holin (spp1 holin) family"/>
</dbReference>
<dbReference type="GO" id="GO:0016020">
    <property type="term" value="C:membrane"/>
    <property type="evidence" value="ECO:0007669"/>
    <property type="project" value="UniProtKB-SubCell"/>
</dbReference>
<dbReference type="GeneID" id="10359183"/>
<dbReference type="KEGG" id="vg:10359183"/>
<dbReference type="EMBL" id="HM242243">
    <property type="protein sequence ID" value="ADJ53187.1"/>
    <property type="molecule type" value="Genomic_DNA"/>
</dbReference>
<protein>
    <submittedName>
        <fullName evidence="6">Gp153</fullName>
    </submittedName>
</protein>
<keyword evidence="4 5" id="KW-0472">Membrane</keyword>
<comment type="subcellular location">
    <subcellularLocation>
        <location evidence="1">Membrane</location>
    </subcellularLocation>
</comment>
<keyword evidence="2 5" id="KW-0812">Transmembrane</keyword>
<accession>D9J0V0</accession>
<name>D9J0V0_9CAUD</name>
<dbReference type="Proteomes" id="UP000000331">
    <property type="component" value="Segment"/>
</dbReference>
<keyword evidence="7" id="KW-1185">Reference proteome</keyword>
<dbReference type="Pfam" id="PF04688">
    <property type="entry name" value="Holin_SPP1"/>
    <property type="match status" value="1"/>
</dbReference>
<evidence type="ECO:0000256" key="3">
    <source>
        <dbReference type="ARBA" id="ARBA00022989"/>
    </source>
</evidence>
<evidence type="ECO:0000256" key="4">
    <source>
        <dbReference type="ARBA" id="ARBA00023136"/>
    </source>
</evidence>
<organism evidence="6 7">
    <name type="scientific">Brochothrix phage A9</name>
    <dbReference type="NCBI Taxonomy" id="857312"/>
    <lineage>
        <taxon>Viruses</taxon>
        <taxon>Duplodnaviria</taxon>
        <taxon>Heunggongvirae</taxon>
        <taxon>Uroviricota</taxon>
        <taxon>Caudoviricetes</taxon>
        <taxon>Herelleviridae</taxon>
        <taxon>Klumppvirus</taxon>
        <taxon>Klumppvirus A9</taxon>
    </lineage>
</organism>
<feature type="transmembrane region" description="Helical" evidence="5">
    <location>
        <begin position="60"/>
        <end position="80"/>
    </location>
</feature>
<dbReference type="OrthoDB" id="17854at10239"/>
<evidence type="ECO:0000313" key="6">
    <source>
        <dbReference type="EMBL" id="ADJ53187.1"/>
    </source>
</evidence>
<evidence type="ECO:0000256" key="2">
    <source>
        <dbReference type="ARBA" id="ARBA00022692"/>
    </source>
</evidence>
<evidence type="ECO:0000256" key="5">
    <source>
        <dbReference type="SAM" id="Phobius"/>
    </source>
</evidence>
<dbReference type="RefSeq" id="YP_004301486.1">
    <property type="nucleotide sequence ID" value="NC_015253.1"/>
</dbReference>
<keyword evidence="3 5" id="KW-1133">Transmembrane helix</keyword>